<keyword evidence="1" id="KW-0812">Transmembrane</keyword>
<feature type="transmembrane region" description="Helical" evidence="1">
    <location>
        <begin position="81"/>
        <end position="99"/>
    </location>
</feature>
<dbReference type="EMBL" id="POSP01000003">
    <property type="protein sequence ID" value="PND39108.1"/>
    <property type="molecule type" value="Genomic_DNA"/>
</dbReference>
<keyword evidence="1" id="KW-0472">Membrane</keyword>
<dbReference type="GO" id="GO:0080120">
    <property type="term" value="P:CAAX-box protein maturation"/>
    <property type="evidence" value="ECO:0007669"/>
    <property type="project" value="UniProtKB-ARBA"/>
</dbReference>
<feature type="transmembrane region" description="Helical" evidence="1">
    <location>
        <begin position="162"/>
        <end position="193"/>
    </location>
</feature>
<feature type="domain" description="CAAX prenyl protease 2/Lysostaphin resistance protein A-like" evidence="2">
    <location>
        <begin position="121"/>
        <end position="213"/>
    </location>
</feature>
<gene>
    <name evidence="3" type="ORF">C1O66_17300</name>
</gene>
<name>A0A2N8L081_9BURK</name>
<evidence type="ECO:0000313" key="3">
    <source>
        <dbReference type="EMBL" id="PND39108.1"/>
    </source>
</evidence>
<sequence>MKTAPPFGLSSAALARSIPFVLFMGLLALRGALPAGGALDPRWVYGLSVAIVGGALFWFWKDYGELARQNRPNARQTLWSVGIGVAVFGLWIHLDAPWMQLGEATASFVPVNDQGQLDWPLIVLRWIGAALLVPVMEELFWRGFLMRWIESPQFETVDPQRVGLKAIALSTFVFMLAHTLWLAAIVAGLAYAWLYVRTGRLWCAVIAHAVTNGLLGIWVVHSGQWQFW</sequence>
<evidence type="ECO:0000313" key="4">
    <source>
        <dbReference type="Proteomes" id="UP000235916"/>
    </source>
</evidence>
<feature type="transmembrane region" description="Helical" evidence="1">
    <location>
        <begin position="44"/>
        <end position="60"/>
    </location>
</feature>
<keyword evidence="4" id="KW-1185">Reference proteome</keyword>
<protein>
    <submittedName>
        <fullName evidence="3">CAAX prenyl protease-related protein</fullName>
    </submittedName>
</protein>
<proteinExistence type="predicted"/>
<evidence type="ECO:0000256" key="1">
    <source>
        <dbReference type="SAM" id="Phobius"/>
    </source>
</evidence>
<dbReference type="AlphaFoldDB" id="A0A2N8L081"/>
<feature type="transmembrane region" description="Helical" evidence="1">
    <location>
        <begin position="199"/>
        <end position="220"/>
    </location>
</feature>
<accession>A0A2N8L081</accession>
<dbReference type="InterPro" id="IPR014346">
    <property type="entry name" value="Prenyl_protease-related"/>
</dbReference>
<organism evidence="3 4">
    <name type="scientific">Kinneretia aquatilis</name>
    <dbReference type="NCBI Taxonomy" id="2070761"/>
    <lineage>
        <taxon>Bacteria</taxon>
        <taxon>Pseudomonadati</taxon>
        <taxon>Pseudomonadota</taxon>
        <taxon>Betaproteobacteria</taxon>
        <taxon>Burkholderiales</taxon>
        <taxon>Sphaerotilaceae</taxon>
        <taxon>Roseateles</taxon>
    </lineage>
</organism>
<dbReference type="OrthoDB" id="9787923at2"/>
<dbReference type="InterPro" id="IPR003675">
    <property type="entry name" value="Rce1/LyrA-like_dom"/>
</dbReference>
<keyword evidence="1" id="KW-1133">Transmembrane helix</keyword>
<dbReference type="GO" id="GO:0006508">
    <property type="term" value="P:proteolysis"/>
    <property type="evidence" value="ECO:0007669"/>
    <property type="project" value="UniProtKB-KW"/>
</dbReference>
<dbReference type="GO" id="GO:0004175">
    <property type="term" value="F:endopeptidase activity"/>
    <property type="evidence" value="ECO:0007669"/>
    <property type="project" value="UniProtKB-ARBA"/>
</dbReference>
<dbReference type="RefSeq" id="WP_102769026.1">
    <property type="nucleotide sequence ID" value="NZ_POSP01000003.1"/>
</dbReference>
<dbReference type="Proteomes" id="UP000235916">
    <property type="component" value="Unassembled WGS sequence"/>
</dbReference>
<comment type="caution">
    <text evidence="3">The sequence shown here is derived from an EMBL/GenBank/DDBJ whole genome shotgun (WGS) entry which is preliminary data.</text>
</comment>
<reference evidence="3 4" key="1">
    <citation type="submission" date="2018-01" db="EMBL/GenBank/DDBJ databases">
        <title>Draft genome sequence of Paucibacter aquatile CR182 isolated from freshwater of the Nakdong River.</title>
        <authorList>
            <person name="Choi A."/>
            <person name="Chung E.J."/>
        </authorList>
    </citation>
    <scope>NUCLEOTIDE SEQUENCE [LARGE SCALE GENOMIC DNA]</scope>
    <source>
        <strain evidence="3 4">CR182</strain>
    </source>
</reference>
<evidence type="ECO:0000259" key="2">
    <source>
        <dbReference type="Pfam" id="PF02517"/>
    </source>
</evidence>
<keyword evidence="3" id="KW-0378">Hydrolase</keyword>
<dbReference type="NCBIfam" id="TIGR03008">
    <property type="entry name" value="pepcterm_CAAX"/>
    <property type="match status" value="1"/>
</dbReference>
<keyword evidence="3" id="KW-0645">Protease</keyword>
<dbReference type="Pfam" id="PF02517">
    <property type="entry name" value="Rce1-like"/>
    <property type="match status" value="1"/>
</dbReference>